<keyword evidence="5" id="KW-1185">Reference proteome</keyword>
<evidence type="ECO:0000313" key="4">
    <source>
        <dbReference type="EMBL" id="MCQ8102762.1"/>
    </source>
</evidence>
<feature type="chain" id="PRO_5045326857" evidence="2">
    <location>
        <begin position="27"/>
        <end position="332"/>
    </location>
</feature>
<evidence type="ECO:0000256" key="1">
    <source>
        <dbReference type="SAM" id="Coils"/>
    </source>
</evidence>
<protein>
    <submittedName>
        <fullName evidence="4">DUF4124 domain-containing protein</fullName>
    </submittedName>
</protein>
<name>A0ABT1TBC3_9GAMM</name>
<dbReference type="RefSeq" id="WP_256600508.1">
    <property type="nucleotide sequence ID" value="NZ_JANIBJ010000002.1"/>
</dbReference>
<evidence type="ECO:0000256" key="2">
    <source>
        <dbReference type="SAM" id="SignalP"/>
    </source>
</evidence>
<reference evidence="4 5" key="1">
    <citation type="submission" date="2022-07" db="EMBL/GenBank/DDBJ databases">
        <title>Methylomonas rivi sp. nov., Methylomonas rosea sp. nov., Methylomonas aureus sp. nov. and Methylomonas subterranea sp. nov., four novel methanotrophs isolated from a freshwater creek and the deep terrestrial subsurface.</title>
        <authorList>
            <person name="Abin C."/>
            <person name="Sankaranarayanan K."/>
            <person name="Garner C."/>
            <person name="Sindelar R."/>
            <person name="Kotary K."/>
            <person name="Garner R."/>
            <person name="Barclay S."/>
            <person name="Lawson P."/>
            <person name="Krumholz L."/>
        </authorList>
    </citation>
    <scope>NUCLEOTIDE SEQUENCE [LARGE SCALE GENOMIC DNA]</scope>
    <source>
        <strain evidence="4 5">SURF-2</strain>
    </source>
</reference>
<proteinExistence type="predicted"/>
<keyword evidence="1" id="KW-0175">Coiled coil</keyword>
<gene>
    <name evidence="4" type="ORF">NP590_01490</name>
</gene>
<dbReference type="EMBL" id="JANIBJ010000002">
    <property type="protein sequence ID" value="MCQ8102762.1"/>
    <property type="molecule type" value="Genomic_DNA"/>
</dbReference>
<feature type="signal peptide" evidence="2">
    <location>
        <begin position="1"/>
        <end position="26"/>
    </location>
</feature>
<evidence type="ECO:0000259" key="3">
    <source>
        <dbReference type="Pfam" id="PF13511"/>
    </source>
</evidence>
<dbReference type="Proteomes" id="UP001524499">
    <property type="component" value="Unassembled WGS sequence"/>
</dbReference>
<sequence>MRPRSFSLISSLMAALLIGQAPDVCAKKMYRWVDENGRVFFSDVVPPDQVQHKRETMDKNTRVLDVVEKAKTAEELAQQKRLEALRKEQEKIIAKQAAADKVLLSTYRSSADLNKAMENKLALLDGEKRAIEGNRQRLEQQLLQQQRQAANLERNAQKVPEKLLNEIVSTRQQIEQNVQEMARHEAVRQRVEKEYRADIARYEFLTQSYNAKREGSAPQATDNSVNELGLFTCADSGQCDTAWKIAGEFVYKYATTGRDVENEKLVMTAAPFNDDDLSLSVSRLNTDGVQQIFLDIRCKESNMGRELCGSEKAQAIRRGFAAYIQLQLSTQQ</sequence>
<feature type="coiled-coil region" evidence="1">
    <location>
        <begin position="114"/>
        <end position="194"/>
    </location>
</feature>
<comment type="caution">
    <text evidence="4">The sequence shown here is derived from an EMBL/GenBank/DDBJ whole genome shotgun (WGS) entry which is preliminary data.</text>
</comment>
<evidence type="ECO:0000313" key="5">
    <source>
        <dbReference type="Proteomes" id="UP001524499"/>
    </source>
</evidence>
<dbReference type="InterPro" id="IPR025392">
    <property type="entry name" value="DUF4124"/>
</dbReference>
<organism evidence="4 5">
    <name type="scientific">Methylomonas subterranea</name>
    <dbReference type="NCBI Taxonomy" id="2952225"/>
    <lineage>
        <taxon>Bacteria</taxon>
        <taxon>Pseudomonadati</taxon>
        <taxon>Pseudomonadota</taxon>
        <taxon>Gammaproteobacteria</taxon>
        <taxon>Methylococcales</taxon>
        <taxon>Methylococcaceae</taxon>
        <taxon>Methylomonas</taxon>
    </lineage>
</organism>
<accession>A0ABT1TBC3</accession>
<keyword evidence="2" id="KW-0732">Signal</keyword>
<dbReference type="Pfam" id="PF13511">
    <property type="entry name" value="DUF4124"/>
    <property type="match status" value="1"/>
</dbReference>
<feature type="domain" description="DUF4124" evidence="3">
    <location>
        <begin position="21"/>
        <end position="54"/>
    </location>
</feature>